<feature type="transmembrane region" description="Helical" evidence="3">
    <location>
        <begin position="7"/>
        <end position="26"/>
    </location>
</feature>
<evidence type="ECO:0000256" key="3">
    <source>
        <dbReference type="SAM" id="Phobius"/>
    </source>
</evidence>
<proteinExistence type="predicted"/>
<dbReference type="RefSeq" id="WP_144451061.1">
    <property type="nucleotide sequence ID" value="NZ_VLKZ01000007.1"/>
</dbReference>
<dbReference type="Gene3D" id="2.60.40.1240">
    <property type="match status" value="1"/>
</dbReference>
<dbReference type="Proteomes" id="UP000315711">
    <property type="component" value="Unassembled WGS sequence"/>
</dbReference>
<dbReference type="OrthoDB" id="2389763at2"/>
<gene>
    <name evidence="5" type="ORF">IQ10_02815</name>
</gene>
<protein>
    <submittedName>
        <fullName evidence="5">Uncharacterized protein DUF4352</fullName>
    </submittedName>
</protein>
<name>A0A562QET5_9BACI</name>
<evidence type="ECO:0000313" key="6">
    <source>
        <dbReference type="Proteomes" id="UP000315711"/>
    </source>
</evidence>
<reference evidence="5 6" key="1">
    <citation type="journal article" date="2015" name="Stand. Genomic Sci.">
        <title>Genomic Encyclopedia of Bacterial and Archaeal Type Strains, Phase III: the genomes of soil and plant-associated and newly described type strains.</title>
        <authorList>
            <person name="Whitman W.B."/>
            <person name="Woyke T."/>
            <person name="Klenk H.P."/>
            <person name="Zhou Y."/>
            <person name="Lilburn T.G."/>
            <person name="Beck B.J."/>
            <person name="De Vos P."/>
            <person name="Vandamme P."/>
            <person name="Eisen J.A."/>
            <person name="Garrity G."/>
            <person name="Hugenholtz P."/>
            <person name="Kyrpides N.C."/>
        </authorList>
    </citation>
    <scope>NUCLEOTIDE SEQUENCE [LARGE SCALE GENOMIC DNA]</scope>
    <source>
        <strain evidence="5 6">CGMCC 1.10116</strain>
    </source>
</reference>
<feature type="domain" description="DUF4352" evidence="4">
    <location>
        <begin position="59"/>
        <end position="182"/>
    </location>
</feature>
<feature type="region of interest" description="Disordered" evidence="2">
    <location>
        <begin position="31"/>
        <end position="54"/>
    </location>
</feature>
<keyword evidence="3" id="KW-0812">Transmembrane</keyword>
<organism evidence="5 6">
    <name type="scientific">Halalkalibacter nanhaiisediminis</name>
    <dbReference type="NCBI Taxonomy" id="688079"/>
    <lineage>
        <taxon>Bacteria</taxon>
        <taxon>Bacillati</taxon>
        <taxon>Bacillota</taxon>
        <taxon>Bacilli</taxon>
        <taxon>Bacillales</taxon>
        <taxon>Bacillaceae</taxon>
        <taxon>Halalkalibacter</taxon>
    </lineage>
</organism>
<dbReference type="AlphaFoldDB" id="A0A562QET5"/>
<evidence type="ECO:0000259" key="4">
    <source>
        <dbReference type="Pfam" id="PF11611"/>
    </source>
</evidence>
<evidence type="ECO:0000313" key="5">
    <source>
        <dbReference type="EMBL" id="TWI55268.1"/>
    </source>
</evidence>
<feature type="compositionally biased region" description="Acidic residues" evidence="2">
    <location>
        <begin position="40"/>
        <end position="54"/>
    </location>
</feature>
<keyword evidence="3" id="KW-1133">Transmembrane helix</keyword>
<dbReference type="EMBL" id="VLKZ01000007">
    <property type="protein sequence ID" value="TWI55268.1"/>
    <property type="molecule type" value="Genomic_DNA"/>
</dbReference>
<accession>A0A562QET5</accession>
<evidence type="ECO:0000256" key="2">
    <source>
        <dbReference type="SAM" id="MobiDB-lite"/>
    </source>
</evidence>
<evidence type="ECO:0000256" key="1">
    <source>
        <dbReference type="ARBA" id="ARBA00022729"/>
    </source>
</evidence>
<keyword evidence="1" id="KW-0732">Signal</keyword>
<dbReference type="InterPro" id="IPR029050">
    <property type="entry name" value="Immunoprotect_excell_Ig-like"/>
</dbReference>
<dbReference type="InterPro" id="IPR029051">
    <property type="entry name" value="DUF4352"/>
</dbReference>
<comment type="caution">
    <text evidence="5">The sequence shown here is derived from an EMBL/GenBank/DDBJ whole genome shotgun (WGS) entry which is preliminary data.</text>
</comment>
<keyword evidence="3" id="KW-0472">Membrane</keyword>
<sequence length="189" mass="20556">MKKVFKFGCLPIVGLFILIAIVGSFMGGDDTTTTTSAPTDETEESINEPTEEEVTETVGIGETLELGEARFTVHGIETGVTEVGNQYLNKSTTGQFVLVDLTFLNEGTEAVMTDTSFFKLLSGDRTFDADGEASMYANDERSSFFLESVNPGMDRRGIVVFETPADASDFILEVQTGFWGSEKAQIVLE</sequence>
<keyword evidence="6" id="KW-1185">Reference proteome</keyword>
<dbReference type="Pfam" id="PF11611">
    <property type="entry name" value="DUF4352"/>
    <property type="match status" value="1"/>
</dbReference>